<sequence>MQAVQHQYSSTQFDLKDSRHVFSTSLKEVKAVEQARFLVCRPVHIGAACGSKHDFIPDKNTLHRLVRRNMQIYKCLLTFVLKELAGLVYKINNLVNTRCGHYSNLLSVNMRALLFPADVVAGAGANNPTNHFHLGISTNSGRREAASPALYIAVFMGVNKGIVAEMIFAFMVEKQKQADFVLSIRDDRSDEDMLVAIGDGIKKIQITNNNSVFTSTVGEKPSLI</sequence>
<accession>A0AAD8KDV2</accession>
<dbReference type="AlphaFoldDB" id="A0AAD8KDV2"/>
<evidence type="ECO:0000256" key="1">
    <source>
        <dbReference type="ARBA" id="ARBA00005409"/>
    </source>
</evidence>
<dbReference type="Pfam" id="PF02358">
    <property type="entry name" value="Trehalose_PPase"/>
    <property type="match status" value="1"/>
</dbReference>
<evidence type="ECO:0000313" key="4">
    <source>
        <dbReference type="Proteomes" id="UP001229421"/>
    </source>
</evidence>
<evidence type="ECO:0000313" key="3">
    <source>
        <dbReference type="EMBL" id="KAK1419526.1"/>
    </source>
</evidence>
<keyword evidence="4" id="KW-1185">Reference proteome</keyword>
<dbReference type="Proteomes" id="UP001229421">
    <property type="component" value="Unassembled WGS sequence"/>
</dbReference>
<dbReference type="GO" id="GO:0005992">
    <property type="term" value="P:trehalose biosynthetic process"/>
    <property type="evidence" value="ECO:0007669"/>
    <property type="project" value="InterPro"/>
</dbReference>
<evidence type="ECO:0000256" key="2">
    <source>
        <dbReference type="ARBA" id="ARBA00006330"/>
    </source>
</evidence>
<dbReference type="InterPro" id="IPR003337">
    <property type="entry name" value="Trehalose_PPase"/>
</dbReference>
<organism evidence="3 4">
    <name type="scientific">Tagetes erecta</name>
    <name type="common">African marigold</name>
    <dbReference type="NCBI Taxonomy" id="13708"/>
    <lineage>
        <taxon>Eukaryota</taxon>
        <taxon>Viridiplantae</taxon>
        <taxon>Streptophyta</taxon>
        <taxon>Embryophyta</taxon>
        <taxon>Tracheophyta</taxon>
        <taxon>Spermatophyta</taxon>
        <taxon>Magnoliopsida</taxon>
        <taxon>eudicotyledons</taxon>
        <taxon>Gunneridae</taxon>
        <taxon>Pentapetalae</taxon>
        <taxon>asterids</taxon>
        <taxon>campanulids</taxon>
        <taxon>Asterales</taxon>
        <taxon>Asteraceae</taxon>
        <taxon>Asteroideae</taxon>
        <taxon>Heliantheae alliance</taxon>
        <taxon>Tageteae</taxon>
        <taxon>Tagetes</taxon>
    </lineage>
</organism>
<name>A0AAD8KDV2_TARER</name>
<proteinExistence type="inferred from homology"/>
<dbReference type="EMBL" id="JAUHHV010000007">
    <property type="protein sequence ID" value="KAK1419526.1"/>
    <property type="molecule type" value="Genomic_DNA"/>
</dbReference>
<protein>
    <submittedName>
        <fullName evidence="3">Uncharacterized protein</fullName>
    </submittedName>
</protein>
<reference evidence="3" key="1">
    <citation type="journal article" date="2023" name="bioRxiv">
        <title>Improved chromosome-level genome assembly for marigold (Tagetes erecta).</title>
        <authorList>
            <person name="Jiang F."/>
            <person name="Yuan L."/>
            <person name="Wang S."/>
            <person name="Wang H."/>
            <person name="Xu D."/>
            <person name="Wang A."/>
            <person name="Fan W."/>
        </authorList>
    </citation>
    <scope>NUCLEOTIDE SEQUENCE</scope>
    <source>
        <strain evidence="3">WSJ</strain>
        <tissue evidence="3">Leaf</tissue>
    </source>
</reference>
<gene>
    <name evidence="3" type="ORF">QVD17_28700</name>
</gene>
<comment type="caution">
    <text evidence="3">The sequence shown here is derived from an EMBL/GenBank/DDBJ whole genome shotgun (WGS) entry which is preliminary data.</text>
</comment>
<comment type="similarity">
    <text evidence="2">In the C-terminal section; belongs to the trehalose phosphatase family.</text>
</comment>
<comment type="similarity">
    <text evidence="1">In the N-terminal section; belongs to the glycosyltransferase 20 family.</text>
</comment>
<dbReference type="FunFam" id="3.40.50.1000:FF:000052">
    <property type="entry name" value="Alpha,alpha-trehalose-phosphate synthase [UDP-forming] 6"/>
    <property type="match status" value="1"/>
</dbReference>